<keyword evidence="3" id="KW-1185">Reference proteome</keyword>
<dbReference type="EMBL" id="CM032183">
    <property type="protein sequence ID" value="KAG7096132.1"/>
    <property type="molecule type" value="Genomic_DNA"/>
</dbReference>
<dbReference type="AlphaFoldDB" id="A0A9P8AAR4"/>
<proteinExistence type="predicted"/>
<reference evidence="2" key="1">
    <citation type="journal article" date="2021" name="Genome Biol. Evol.">
        <title>The assembled and annotated genome of the fairy-ring fungus Marasmius oreades.</title>
        <authorList>
            <person name="Hiltunen M."/>
            <person name="Ament-Velasquez S.L."/>
            <person name="Johannesson H."/>
        </authorList>
    </citation>
    <scope>NUCLEOTIDE SEQUENCE</scope>
    <source>
        <strain evidence="2">03SP1</strain>
    </source>
</reference>
<dbReference type="RefSeq" id="XP_043012602.1">
    <property type="nucleotide sequence ID" value="XM_043151506.1"/>
</dbReference>
<name>A0A9P8AAR4_9AGAR</name>
<sequence length="105" mass="11712">MPRKKKEEQMKSWVKHTTGQNAKECYTSVTSTNTRIQIKKTQAHAVKLKRASGTMPGGWPENNLDMIDGGGGNQFLEARELDNESLEAEVGEQLGKVKVKVKAKR</sequence>
<feature type="region of interest" description="Disordered" evidence="1">
    <location>
        <begin position="50"/>
        <end position="71"/>
    </location>
</feature>
<gene>
    <name evidence="2" type="ORF">E1B28_006806</name>
</gene>
<dbReference type="GeneID" id="66075882"/>
<evidence type="ECO:0000313" key="3">
    <source>
        <dbReference type="Proteomes" id="UP001049176"/>
    </source>
</evidence>
<organism evidence="2 3">
    <name type="scientific">Marasmius oreades</name>
    <name type="common">fairy-ring Marasmius</name>
    <dbReference type="NCBI Taxonomy" id="181124"/>
    <lineage>
        <taxon>Eukaryota</taxon>
        <taxon>Fungi</taxon>
        <taxon>Dikarya</taxon>
        <taxon>Basidiomycota</taxon>
        <taxon>Agaricomycotina</taxon>
        <taxon>Agaricomycetes</taxon>
        <taxon>Agaricomycetidae</taxon>
        <taxon>Agaricales</taxon>
        <taxon>Marasmiineae</taxon>
        <taxon>Marasmiaceae</taxon>
        <taxon>Marasmius</taxon>
    </lineage>
</organism>
<accession>A0A9P8AAR4</accession>
<dbReference type="KEGG" id="more:E1B28_006806"/>
<evidence type="ECO:0000313" key="2">
    <source>
        <dbReference type="EMBL" id="KAG7096132.1"/>
    </source>
</evidence>
<comment type="caution">
    <text evidence="2">The sequence shown here is derived from an EMBL/GenBank/DDBJ whole genome shotgun (WGS) entry which is preliminary data.</text>
</comment>
<protein>
    <submittedName>
        <fullName evidence="2">Uncharacterized protein</fullName>
    </submittedName>
</protein>
<evidence type="ECO:0000256" key="1">
    <source>
        <dbReference type="SAM" id="MobiDB-lite"/>
    </source>
</evidence>
<dbReference type="Proteomes" id="UP001049176">
    <property type="component" value="Chromosome 3"/>
</dbReference>